<dbReference type="PANTHER" id="PTHR45766">
    <property type="entry name" value="DNA ANNEALING HELICASE AND ENDONUCLEASE ZRANB3 FAMILY MEMBER"/>
    <property type="match status" value="1"/>
</dbReference>
<dbReference type="GO" id="GO:0016787">
    <property type="term" value="F:hydrolase activity"/>
    <property type="evidence" value="ECO:0007669"/>
    <property type="project" value="UniProtKB-KW"/>
</dbReference>
<accession>A0ABU9K2R1</accession>
<dbReference type="Pfam" id="PF00176">
    <property type="entry name" value="SNF2-rel_dom"/>
    <property type="match status" value="1"/>
</dbReference>
<dbReference type="SMART" id="SM00490">
    <property type="entry name" value="HELICc"/>
    <property type="match status" value="1"/>
</dbReference>
<keyword evidence="5" id="KW-1185">Reference proteome</keyword>
<dbReference type="RefSeq" id="WP_342021064.1">
    <property type="nucleotide sequence ID" value="NZ_JBBYAK010000002.1"/>
</dbReference>
<organism evidence="4 5">
    <name type="scientific">Caldifermentibacillus hisashii</name>
    <dbReference type="NCBI Taxonomy" id="996558"/>
    <lineage>
        <taxon>Bacteria</taxon>
        <taxon>Bacillati</taxon>
        <taxon>Bacillota</taxon>
        <taxon>Bacilli</taxon>
        <taxon>Bacillales</taxon>
        <taxon>Bacillaceae</taxon>
        <taxon>Caldifermentibacillus</taxon>
    </lineage>
</organism>
<evidence type="ECO:0000256" key="1">
    <source>
        <dbReference type="ARBA" id="ARBA00022801"/>
    </source>
</evidence>
<feature type="domain" description="Helicase C-terminal" evidence="3">
    <location>
        <begin position="352"/>
        <end position="490"/>
    </location>
</feature>
<dbReference type="Proteomes" id="UP001459714">
    <property type="component" value="Unassembled WGS sequence"/>
</dbReference>
<keyword evidence="4" id="KW-0347">Helicase</keyword>
<name>A0ABU9K2R1_9BACI</name>
<keyword evidence="4" id="KW-0067">ATP-binding</keyword>
<gene>
    <name evidence="4" type="ORF">NST17_19940</name>
</gene>
<protein>
    <submittedName>
        <fullName evidence="4">DEAD/DEAH box helicase</fullName>
        <ecNumber evidence="4">3.6.4.-</ecNumber>
    </submittedName>
</protein>
<reference evidence="4 5" key="1">
    <citation type="submission" date="2024-03" db="EMBL/GenBank/DDBJ databases">
        <title>Bacilli Hybrid Assemblies.</title>
        <authorList>
            <person name="Kovac J."/>
        </authorList>
    </citation>
    <scope>NUCLEOTIDE SEQUENCE [LARGE SCALE GENOMIC DNA]</scope>
    <source>
        <strain evidence="4 5">FSL M8-0022</strain>
    </source>
</reference>
<dbReference type="InterPro" id="IPR000330">
    <property type="entry name" value="SNF2_N"/>
</dbReference>
<evidence type="ECO:0000259" key="2">
    <source>
        <dbReference type="PROSITE" id="PS51192"/>
    </source>
</evidence>
<dbReference type="SUPFAM" id="SSF52540">
    <property type="entry name" value="P-loop containing nucleoside triphosphate hydrolases"/>
    <property type="match status" value="2"/>
</dbReference>
<keyword evidence="1 4" id="KW-0378">Hydrolase</keyword>
<dbReference type="Gene3D" id="3.40.50.10810">
    <property type="entry name" value="Tandem AAA-ATPase domain"/>
    <property type="match status" value="1"/>
</dbReference>
<comment type="caution">
    <text evidence="4">The sequence shown here is derived from an EMBL/GenBank/DDBJ whole genome shotgun (WGS) entry which is preliminary data.</text>
</comment>
<sequence length="493" mass="58179">MIKLEVPKDKIRYIRTIEGRKFRDGFWFFPESSLPKLQQIGLIDSNIEIPKKEIKQYDLSRHLYKYQRQIVNQALNYGSYGIFAEVGTGKTIMSLEITNYYKKTLVICPLSIIENSWINDCNKFYPNKKIISLWDKSKKKRLKRLQEEADIYIINFEGVRLIFNELLKSNFDCLIVDESSKLKDQKSQISQLVLKLSEHIPHRFMLSGTPTPNHNSEIFTQMKAINPEIFGNNYYGFLAKYFTQDMSNPHRWFQTEENKELFFNRLSEQSVFIRKDDCLDLPDKVFTVRKYELGKEQRKYYNDMLEDIKNNINVWSKFEFTAKLMKLRQILSGFIIDKNNQIIDFGTSKDIELEGVLDEIGDKPVIIWCQFVHEIEKLSKRFNGIGLTSKTSNRDKIIRDFKEGKIKRLFVHPKLLGKGLTFTNCNYNIYYSLSFSYEEFKQSQDRIHRIGQTNKCTYIVLQAKNTIDESIYRCLQNKKSAVEELYLTLGADV</sequence>
<dbReference type="InterPro" id="IPR001650">
    <property type="entry name" value="Helicase_C-like"/>
</dbReference>
<proteinExistence type="predicted"/>
<keyword evidence="4" id="KW-0547">Nucleotide-binding</keyword>
<dbReference type="InterPro" id="IPR027417">
    <property type="entry name" value="P-loop_NTPase"/>
</dbReference>
<dbReference type="Pfam" id="PF00271">
    <property type="entry name" value="Helicase_C"/>
    <property type="match status" value="1"/>
</dbReference>
<dbReference type="EMBL" id="JBBYAK010000002">
    <property type="protein sequence ID" value="MEL3959427.1"/>
    <property type="molecule type" value="Genomic_DNA"/>
</dbReference>
<dbReference type="InterPro" id="IPR014001">
    <property type="entry name" value="Helicase_ATP-bd"/>
</dbReference>
<dbReference type="PANTHER" id="PTHR45766:SF6">
    <property type="entry name" value="SWI_SNF-RELATED MATRIX-ASSOCIATED ACTIN-DEPENDENT REGULATOR OF CHROMATIN SUBFAMILY A-LIKE PROTEIN 1"/>
    <property type="match status" value="1"/>
</dbReference>
<dbReference type="SMART" id="SM00487">
    <property type="entry name" value="DEXDc"/>
    <property type="match status" value="1"/>
</dbReference>
<evidence type="ECO:0000259" key="3">
    <source>
        <dbReference type="PROSITE" id="PS51194"/>
    </source>
</evidence>
<evidence type="ECO:0000313" key="4">
    <source>
        <dbReference type="EMBL" id="MEL3959427.1"/>
    </source>
</evidence>
<evidence type="ECO:0000313" key="5">
    <source>
        <dbReference type="Proteomes" id="UP001459714"/>
    </source>
</evidence>
<dbReference type="InterPro" id="IPR038718">
    <property type="entry name" value="SNF2-like_sf"/>
</dbReference>
<dbReference type="EC" id="3.6.4.-" evidence="4"/>
<dbReference type="Gene3D" id="3.40.50.300">
    <property type="entry name" value="P-loop containing nucleotide triphosphate hydrolases"/>
    <property type="match status" value="1"/>
</dbReference>
<feature type="domain" description="Helicase ATP-binding" evidence="2">
    <location>
        <begin position="71"/>
        <end position="228"/>
    </location>
</feature>
<dbReference type="PROSITE" id="PS51192">
    <property type="entry name" value="HELICASE_ATP_BIND_1"/>
    <property type="match status" value="1"/>
</dbReference>
<dbReference type="GO" id="GO:0004386">
    <property type="term" value="F:helicase activity"/>
    <property type="evidence" value="ECO:0007669"/>
    <property type="project" value="UniProtKB-KW"/>
</dbReference>
<dbReference type="PROSITE" id="PS51194">
    <property type="entry name" value="HELICASE_CTER"/>
    <property type="match status" value="1"/>
</dbReference>